<feature type="region of interest" description="Disordered" evidence="1">
    <location>
        <begin position="1"/>
        <end position="42"/>
    </location>
</feature>
<keyword evidence="3" id="KW-1185">Reference proteome</keyword>
<protein>
    <submittedName>
        <fullName evidence="2">Uncharacterized protein</fullName>
    </submittedName>
</protein>
<reference evidence="2" key="1">
    <citation type="submission" date="2021-02" db="EMBL/GenBank/DDBJ databases">
        <authorList>
            <person name="Palmer J.M."/>
        </authorList>
    </citation>
    <scope>NUCLEOTIDE SEQUENCE</scope>
    <source>
        <strain evidence="2">SCRP734</strain>
    </source>
</reference>
<proteinExistence type="predicted"/>
<feature type="region of interest" description="Disordered" evidence="1">
    <location>
        <begin position="66"/>
        <end position="93"/>
    </location>
</feature>
<accession>A0A8T1W094</accession>
<gene>
    <name evidence="2" type="ORF">PHYPSEUDO_015090</name>
</gene>
<organism evidence="2 3">
    <name type="scientific">Phytophthora pseudosyringae</name>
    <dbReference type="NCBI Taxonomy" id="221518"/>
    <lineage>
        <taxon>Eukaryota</taxon>
        <taxon>Sar</taxon>
        <taxon>Stramenopiles</taxon>
        <taxon>Oomycota</taxon>
        <taxon>Peronosporomycetes</taxon>
        <taxon>Peronosporales</taxon>
        <taxon>Peronosporaceae</taxon>
        <taxon>Phytophthora</taxon>
    </lineage>
</organism>
<comment type="caution">
    <text evidence="2">The sequence shown here is derived from an EMBL/GenBank/DDBJ whole genome shotgun (WGS) entry which is preliminary data.</text>
</comment>
<dbReference type="AlphaFoldDB" id="A0A8T1W094"/>
<evidence type="ECO:0000313" key="3">
    <source>
        <dbReference type="Proteomes" id="UP000694044"/>
    </source>
</evidence>
<dbReference type="Proteomes" id="UP000694044">
    <property type="component" value="Unassembled WGS sequence"/>
</dbReference>
<sequence length="219" mass="24408">MRPQLPRSSDHPLPEGTGNRQPSTPGAEGSPRSGARHLGLRGAERVWWPASSSEEYLRDIRRRESQGSYSLPEHKLQAQYSPTESQPSRWRWSRQAPCHFRSSNLKGTDAKIKNGKRNLGEAHGTVKATQYSTHGKGYFTAGNTTIVCHSSGPQTNSAAVSMQLLVNNRDNCHSQARTCQFISIVKLGRYLLHPPTVQLGAMFQYPPIFTVQVFAQRVN</sequence>
<evidence type="ECO:0000256" key="1">
    <source>
        <dbReference type="SAM" id="MobiDB-lite"/>
    </source>
</evidence>
<dbReference type="EMBL" id="JAGDFM010000090">
    <property type="protein sequence ID" value="KAG7386885.1"/>
    <property type="molecule type" value="Genomic_DNA"/>
</dbReference>
<feature type="compositionally biased region" description="Polar residues" evidence="1">
    <location>
        <begin position="78"/>
        <end position="88"/>
    </location>
</feature>
<evidence type="ECO:0000313" key="2">
    <source>
        <dbReference type="EMBL" id="KAG7386885.1"/>
    </source>
</evidence>
<name>A0A8T1W094_9STRA</name>